<dbReference type="SUPFAM" id="SSF48179">
    <property type="entry name" value="6-phosphogluconate dehydrogenase C-terminal domain-like"/>
    <property type="match status" value="1"/>
</dbReference>
<dbReference type="UniPathway" id="UPA00028">
    <property type="reaction ID" value="UER00004"/>
</dbReference>
<dbReference type="PANTHER" id="PTHR21708:SF45">
    <property type="entry name" value="2-DEHYDROPANTOATE 2-REDUCTASE"/>
    <property type="match status" value="1"/>
</dbReference>
<dbReference type="InterPro" id="IPR013328">
    <property type="entry name" value="6PGD_dom2"/>
</dbReference>
<dbReference type="InterPro" id="IPR008927">
    <property type="entry name" value="6-PGluconate_DH-like_C_sf"/>
</dbReference>
<dbReference type="PANTHER" id="PTHR21708">
    <property type="entry name" value="PROBABLE 2-DEHYDROPANTOATE 2-REDUCTASE"/>
    <property type="match status" value="1"/>
</dbReference>
<proteinExistence type="inferred from homology"/>
<keyword evidence="6" id="KW-0566">Pantothenate biosynthesis</keyword>
<comment type="pathway">
    <text evidence="2">Cofactor biosynthesis; (R)-pantothenate biosynthesis; (R)-pantoate from 3-methyl-2-oxobutanoate: step 2/2.</text>
</comment>
<evidence type="ECO:0000256" key="9">
    <source>
        <dbReference type="ARBA" id="ARBA00032024"/>
    </source>
</evidence>
<dbReference type="AlphaFoldDB" id="A0A1M5KYZ9"/>
<feature type="domain" description="Ketopantoate reductase C-terminal" evidence="12">
    <location>
        <begin position="197"/>
        <end position="317"/>
    </location>
</feature>
<evidence type="ECO:0000256" key="2">
    <source>
        <dbReference type="ARBA" id="ARBA00004994"/>
    </source>
</evidence>
<evidence type="ECO:0000256" key="5">
    <source>
        <dbReference type="ARBA" id="ARBA00019465"/>
    </source>
</evidence>
<dbReference type="EMBL" id="LT670817">
    <property type="protein sequence ID" value="SHG58054.1"/>
    <property type="molecule type" value="Genomic_DNA"/>
</dbReference>
<keyword evidence="8" id="KW-0560">Oxidoreductase</keyword>
<dbReference type="InterPro" id="IPR051402">
    <property type="entry name" value="KPR-Related"/>
</dbReference>
<dbReference type="RefSeq" id="WP_079601090.1">
    <property type="nucleotide sequence ID" value="NZ_LT670817.1"/>
</dbReference>
<evidence type="ECO:0000256" key="6">
    <source>
        <dbReference type="ARBA" id="ARBA00022655"/>
    </source>
</evidence>
<dbReference type="Pfam" id="PF08546">
    <property type="entry name" value="ApbA_C"/>
    <property type="match status" value="1"/>
</dbReference>
<reference evidence="13 14" key="1">
    <citation type="submission" date="2016-11" db="EMBL/GenBank/DDBJ databases">
        <authorList>
            <person name="Jaros S."/>
            <person name="Januszkiewicz K."/>
            <person name="Wedrychowicz H."/>
        </authorList>
    </citation>
    <scope>NUCLEOTIDE SEQUENCE [LARGE SCALE GENOMIC DNA]</scope>
    <source>
        <strain evidence="13 14">GAS138</strain>
    </source>
</reference>
<dbReference type="OrthoDB" id="9796561at2"/>
<evidence type="ECO:0000259" key="12">
    <source>
        <dbReference type="Pfam" id="PF08546"/>
    </source>
</evidence>
<dbReference type="InterPro" id="IPR013752">
    <property type="entry name" value="KPA_reductase"/>
</dbReference>
<dbReference type="Gene3D" id="1.10.1040.10">
    <property type="entry name" value="N-(1-d-carboxylethyl)-l-norvaline Dehydrogenase, domain 2"/>
    <property type="match status" value="1"/>
</dbReference>
<accession>A0A1M5KYZ9</accession>
<name>A0A1M5KYZ9_9BRAD</name>
<dbReference type="InterPro" id="IPR013332">
    <property type="entry name" value="KPR_N"/>
</dbReference>
<evidence type="ECO:0000256" key="10">
    <source>
        <dbReference type="ARBA" id="ARBA00048793"/>
    </source>
</evidence>
<dbReference type="EC" id="1.1.1.169" evidence="4"/>
<gene>
    <name evidence="13" type="ORF">SAMN05443248_2033</name>
</gene>
<dbReference type="NCBIfam" id="NF005089">
    <property type="entry name" value="PRK06522.1-4"/>
    <property type="match status" value="1"/>
</dbReference>
<evidence type="ECO:0000313" key="13">
    <source>
        <dbReference type="EMBL" id="SHG58054.1"/>
    </source>
</evidence>
<evidence type="ECO:0000256" key="7">
    <source>
        <dbReference type="ARBA" id="ARBA00022857"/>
    </source>
</evidence>
<dbReference type="InterPro" id="IPR036291">
    <property type="entry name" value="NAD(P)-bd_dom_sf"/>
</dbReference>
<feature type="domain" description="Ketopantoate reductase N-terminal" evidence="11">
    <location>
        <begin position="3"/>
        <end position="169"/>
    </location>
</feature>
<comment type="function">
    <text evidence="1">Catalyzes the NADPH-dependent reduction of ketopantoate into pantoic acid.</text>
</comment>
<evidence type="ECO:0000259" key="11">
    <source>
        <dbReference type="Pfam" id="PF02558"/>
    </source>
</evidence>
<dbReference type="SUPFAM" id="SSF51735">
    <property type="entry name" value="NAD(P)-binding Rossmann-fold domains"/>
    <property type="match status" value="1"/>
</dbReference>
<sequence length="345" mass="36807">MKICVFGAGAIGGYMAGELALAGHEVCAIARGAHLAAIRSHGLKLIVEGQMRTVDLPASDDPAAFDPQDVVICALKAQQAHASAGAFAPLLGPRTAVLTAMNGIPWWYFYKERGPLDGHHLESVDPGGAQWNAIGPERAIGCVVDPACEVVAPGVIEHRLFKRFTIGEPDGSTSERIVALRDALVSAGFDVPIRETIRWNIWLKLWGNVCFNPISALTLATLDRVTSEPGLRALCKSMMAEAQAITASLGLTIPEEMMERRLNAAGSVVGHKISMLQDLERGRSLEIDALVTAVQEMGRLVKVATPTIDTVLALVQERGRQAALYGNDAPLSSGFPAPNLTRLHA</sequence>
<dbReference type="FunFam" id="1.10.1040.10:FF:000017">
    <property type="entry name" value="2-dehydropantoate 2-reductase"/>
    <property type="match status" value="1"/>
</dbReference>
<evidence type="ECO:0000256" key="3">
    <source>
        <dbReference type="ARBA" id="ARBA00007870"/>
    </source>
</evidence>
<keyword evidence="7" id="KW-0521">NADP</keyword>
<evidence type="ECO:0000313" key="14">
    <source>
        <dbReference type="Proteomes" id="UP000189796"/>
    </source>
</evidence>
<dbReference type="GO" id="GO:0005737">
    <property type="term" value="C:cytoplasm"/>
    <property type="evidence" value="ECO:0007669"/>
    <property type="project" value="TreeGrafter"/>
</dbReference>
<dbReference type="Pfam" id="PF02558">
    <property type="entry name" value="ApbA"/>
    <property type="match status" value="1"/>
</dbReference>
<dbReference type="GO" id="GO:0008677">
    <property type="term" value="F:2-dehydropantoate 2-reductase activity"/>
    <property type="evidence" value="ECO:0007669"/>
    <property type="project" value="UniProtKB-EC"/>
</dbReference>
<protein>
    <recommendedName>
        <fullName evidence="5">2-dehydropantoate 2-reductase</fullName>
        <ecNumber evidence="4">1.1.1.169</ecNumber>
    </recommendedName>
    <alternativeName>
        <fullName evidence="9">Ketopantoate reductase</fullName>
    </alternativeName>
</protein>
<dbReference type="Proteomes" id="UP000189796">
    <property type="component" value="Chromosome I"/>
</dbReference>
<comment type="similarity">
    <text evidence="3">Belongs to the ketopantoate reductase family.</text>
</comment>
<evidence type="ECO:0000256" key="8">
    <source>
        <dbReference type="ARBA" id="ARBA00023002"/>
    </source>
</evidence>
<dbReference type="GO" id="GO:0015940">
    <property type="term" value="P:pantothenate biosynthetic process"/>
    <property type="evidence" value="ECO:0007669"/>
    <property type="project" value="UniProtKB-UniPathway"/>
</dbReference>
<organism evidence="13 14">
    <name type="scientific">Bradyrhizobium erythrophlei</name>
    <dbReference type="NCBI Taxonomy" id="1437360"/>
    <lineage>
        <taxon>Bacteria</taxon>
        <taxon>Pseudomonadati</taxon>
        <taxon>Pseudomonadota</taxon>
        <taxon>Alphaproteobacteria</taxon>
        <taxon>Hyphomicrobiales</taxon>
        <taxon>Nitrobacteraceae</taxon>
        <taxon>Bradyrhizobium</taxon>
    </lineage>
</organism>
<dbReference type="Gene3D" id="3.40.50.720">
    <property type="entry name" value="NAD(P)-binding Rossmann-like Domain"/>
    <property type="match status" value="1"/>
</dbReference>
<evidence type="ECO:0000256" key="4">
    <source>
        <dbReference type="ARBA" id="ARBA00013014"/>
    </source>
</evidence>
<evidence type="ECO:0000256" key="1">
    <source>
        <dbReference type="ARBA" id="ARBA00002919"/>
    </source>
</evidence>
<dbReference type="FunFam" id="3.40.50.720:FF:000307">
    <property type="entry name" value="2-dehydropantoate 2-reductase"/>
    <property type="match status" value="1"/>
</dbReference>
<comment type="catalytic activity">
    <reaction evidence="10">
        <text>(R)-pantoate + NADP(+) = 2-dehydropantoate + NADPH + H(+)</text>
        <dbReference type="Rhea" id="RHEA:16233"/>
        <dbReference type="ChEBI" id="CHEBI:11561"/>
        <dbReference type="ChEBI" id="CHEBI:15378"/>
        <dbReference type="ChEBI" id="CHEBI:15980"/>
        <dbReference type="ChEBI" id="CHEBI:57783"/>
        <dbReference type="ChEBI" id="CHEBI:58349"/>
        <dbReference type="EC" id="1.1.1.169"/>
    </reaction>
</comment>